<dbReference type="NCBIfam" id="TIGR00099">
    <property type="entry name" value="Cof-subfamily"/>
    <property type="match status" value="1"/>
</dbReference>
<protein>
    <submittedName>
        <fullName evidence="1">Hydrolase</fullName>
    </submittedName>
</protein>
<dbReference type="Proteomes" id="UP000032046">
    <property type="component" value="Unassembled WGS sequence"/>
</dbReference>
<dbReference type="PROSITE" id="PS01228">
    <property type="entry name" value="COF_1"/>
    <property type="match status" value="1"/>
</dbReference>
<dbReference type="NCBIfam" id="TIGR01484">
    <property type="entry name" value="HAD-SF-IIB"/>
    <property type="match status" value="1"/>
</dbReference>
<dbReference type="PANTHER" id="PTHR10000:SF25">
    <property type="entry name" value="PHOSPHATASE YKRA-RELATED"/>
    <property type="match status" value="1"/>
</dbReference>
<sequence>MKNDNVKALFFDIDGTLVSFKTHQIPQSTVDAIAQAKANGVGVFISTGRPLPIITNLKAIEQYIDGYITTNGALCIVDGKAICCNPIPMADVDVMMADAEKNDYTCIVVGEKRIGVYNPKQVYYDVFVRDLAVQNIDMDIDVKDIMRNEQILQLTPFFSAEYEKEIMEKMPGCVSGRWNPAFTDITAEQADKGKGLEAMAQYLDLNISETMAFGDGGNDESILRRAGIGVAMGNAGDEARAAADYITTSVDDDGVKNALEHFGVI</sequence>
<keyword evidence="2" id="KW-1185">Reference proteome</keyword>
<gene>
    <name evidence="1" type="ORF">ST44_00545</name>
</gene>
<dbReference type="PROSITE" id="PS01229">
    <property type="entry name" value="COF_2"/>
    <property type="match status" value="1"/>
</dbReference>
<dbReference type="STRING" id="1602171.ST44_00545"/>
<name>A0A0D0HG41_9BACT</name>
<evidence type="ECO:0000313" key="1">
    <source>
        <dbReference type="EMBL" id="KIP64955.1"/>
    </source>
</evidence>
<dbReference type="EMBL" id="JXQK01000008">
    <property type="protein sequence ID" value="KIP64955.1"/>
    <property type="molecule type" value="Genomic_DNA"/>
</dbReference>
<dbReference type="Pfam" id="PF08282">
    <property type="entry name" value="Hydrolase_3"/>
    <property type="match status" value="1"/>
</dbReference>
<dbReference type="SUPFAM" id="SSF56784">
    <property type="entry name" value="HAD-like"/>
    <property type="match status" value="1"/>
</dbReference>
<reference evidence="1 2" key="1">
    <citation type="submission" date="2015-01" db="EMBL/GenBank/DDBJ databases">
        <title>Comparative genomics of non-oral Prevotella species.</title>
        <authorList>
            <person name="Accetto T."/>
            <person name="Nograsek B."/>
            <person name="Avgustin G."/>
        </authorList>
    </citation>
    <scope>NUCLEOTIDE SEQUENCE [LARGE SCALE GENOMIC DNA]</scope>
    <source>
        <strain evidence="1 2">P5-119</strain>
    </source>
</reference>
<dbReference type="InterPro" id="IPR036412">
    <property type="entry name" value="HAD-like_sf"/>
</dbReference>
<keyword evidence="1" id="KW-0378">Hydrolase</keyword>
<dbReference type="Gene3D" id="3.30.1240.10">
    <property type="match status" value="1"/>
</dbReference>
<evidence type="ECO:0000313" key="2">
    <source>
        <dbReference type="Proteomes" id="UP000032046"/>
    </source>
</evidence>
<dbReference type="Gene3D" id="3.40.50.1000">
    <property type="entry name" value="HAD superfamily/HAD-like"/>
    <property type="match status" value="1"/>
</dbReference>
<dbReference type="GO" id="GO:0016791">
    <property type="term" value="F:phosphatase activity"/>
    <property type="evidence" value="ECO:0007669"/>
    <property type="project" value="UniProtKB-ARBA"/>
</dbReference>
<comment type="caution">
    <text evidence="1">The sequence shown here is derived from an EMBL/GenBank/DDBJ whole genome shotgun (WGS) entry which is preliminary data.</text>
</comment>
<dbReference type="SFLD" id="SFLDS00003">
    <property type="entry name" value="Haloacid_Dehalogenase"/>
    <property type="match status" value="1"/>
</dbReference>
<dbReference type="SFLD" id="SFLDG01144">
    <property type="entry name" value="C2.B.4:_PGP_Like"/>
    <property type="match status" value="1"/>
</dbReference>
<dbReference type="PANTHER" id="PTHR10000">
    <property type="entry name" value="PHOSPHOSERINE PHOSPHATASE"/>
    <property type="match status" value="1"/>
</dbReference>
<dbReference type="GO" id="GO:0000287">
    <property type="term" value="F:magnesium ion binding"/>
    <property type="evidence" value="ECO:0007669"/>
    <property type="project" value="TreeGrafter"/>
</dbReference>
<dbReference type="InterPro" id="IPR000150">
    <property type="entry name" value="Cof"/>
</dbReference>
<dbReference type="InterPro" id="IPR006379">
    <property type="entry name" value="HAD-SF_hydro_IIB"/>
</dbReference>
<dbReference type="SFLD" id="SFLDG01140">
    <property type="entry name" value="C2.B:_Phosphomannomutase_and_P"/>
    <property type="match status" value="1"/>
</dbReference>
<dbReference type="GO" id="GO:0005829">
    <property type="term" value="C:cytosol"/>
    <property type="evidence" value="ECO:0007669"/>
    <property type="project" value="TreeGrafter"/>
</dbReference>
<dbReference type="InterPro" id="IPR023214">
    <property type="entry name" value="HAD_sf"/>
</dbReference>
<accession>A0A0D0HG41</accession>
<organism evidence="1 2">
    <name type="scientific">Prevotella pectinovora</name>
    <dbReference type="NCBI Taxonomy" id="1602169"/>
    <lineage>
        <taxon>Bacteria</taxon>
        <taxon>Pseudomonadati</taxon>
        <taxon>Bacteroidota</taxon>
        <taxon>Bacteroidia</taxon>
        <taxon>Bacteroidales</taxon>
        <taxon>Prevotellaceae</taxon>
        <taxon>Prevotella</taxon>
    </lineage>
</organism>
<proteinExistence type="predicted"/>
<dbReference type="AlphaFoldDB" id="A0A0D0HG41"/>